<evidence type="ECO:0000313" key="3">
    <source>
        <dbReference type="Proteomes" id="UP000199501"/>
    </source>
</evidence>
<evidence type="ECO:0000259" key="1">
    <source>
        <dbReference type="Pfam" id="PF05685"/>
    </source>
</evidence>
<reference evidence="3" key="1">
    <citation type="submission" date="2016-10" db="EMBL/GenBank/DDBJ databases">
        <authorList>
            <person name="Varghese N."/>
            <person name="Submissions S."/>
        </authorList>
    </citation>
    <scope>NUCLEOTIDE SEQUENCE [LARGE SCALE GENOMIC DNA]</scope>
    <source>
        <strain evidence="3">IBRC-M 10403</strain>
    </source>
</reference>
<dbReference type="CDD" id="cd06260">
    <property type="entry name" value="DUF820-like"/>
    <property type="match status" value="1"/>
</dbReference>
<keyword evidence="2" id="KW-0378">Hydrolase</keyword>
<protein>
    <submittedName>
        <fullName evidence="2">Putative restriction endonuclease</fullName>
    </submittedName>
</protein>
<evidence type="ECO:0000313" key="2">
    <source>
        <dbReference type="EMBL" id="SDC28260.1"/>
    </source>
</evidence>
<dbReference type="AlphaFoldDB" id="A0A1G6KB96"/>
<organism evidence="2 3">
    <name type="scientific">Actinokineospora iranica</name>
    <dbReference type="NCBI Taxonomy" id="1271860"/>
    <lineage>
        <taxon>Bacteria</taxon>
        <taxon>Bacillati</taxon>
        <taxon>Actinomycetota</taxon>
        <taxon>Actinomycetes</taxon>
        <taxon>Pseudonocardiales</taxon>
        <taxon>Pseudonocardiaceae</taxon>
        <taxon>Actinokineospora</taxon>
    </lineage>
</organism>
<dbReference type="SUPFAM" id="SSF52980">
    <property type="entry name" value="Restriction endonuclease-like"/>
    <property type="match status" value="1"/>
</dbReference>
<name>A0A1G6KB96_9PSEU</name>
<sequence length="101" mass="11268">MVIPDLVVTTRAEKDWHHLDATDLLMVVEVVSRWSRTYDTTQKRMLYAEARVPYFLLVDSTVRPVAATQFRLSGEEYSPVGACAGGGLWLAEPFPVAVELG</sequence>
<feature type="domain" description="Putative restriction endonuclease" evidence="1">
    <location>
        <begin position="3"/>
        <end position="97"/>
    </location>
</feature>
<dbReference type="Proteomes" id="UP000199501">
    <property type="component" value="Unassembled WGS sequence"/>
</dbReference>
<keyword evidence="2" id="KW-0255">Endonuclease</keyword>
<dbReference type="Gene3D" id="3.90.1570.10">
    <property type="entry name" value="tt1808, chain A"/>
    <property type="match status" value="1"/>
</dbReference>
<dbReference type="Pfam" id="PF05685">
    <property type="entry name" value="Uma2"/>
    <property type="match status" value="1"/>
</dbReference>
<keyword evidence="3" id="KW-1185">Reference proteome</keyword>
<keyword evidence="2" id="KW-0540">Nuclease</keyword>
<gene>
    <name evidence="2" type="ORF">SAMN05216174_101815</name>
</gene>
<dbReference type="InterPro" id="IPR011335">
    <property type="entry name" value="Restrct_endonuc-II-like"/>
</dbReference>
<dbReference type="GO" id="GO:0004519">
    <property type="term" value="F:endonuclease activity"/>
    <property type="evidence" value="ECO:0007669"/>
    <property type="project" value="UniProtKB-KW"/>
</dbReference>
<dbReference type="STRING" id="1271860.SAMN05216174_101815"/>
<dbReference type="InterPro" id="IPR008538">
    <property type="entry name" value="Uma2"/>
</dbReference>
<accession>A0A1G6KB96</accession>
<dbReference type="EMBL" id="FMZZ01000001">
    <property type="protein sequence ID" value="SDC28260.1"/>
    <property type="molecule type" value="Genomic_DNA"/>
</dbReference>
<proteinExistence type="predicted"/>
<dbReference type="InterPro" id="IPR012296">
    <property type="entry name" value="Nuclease_put_TT1808"/>
</dbReference>